<accession>A0A7W9EXH4</accession>
<sequence>MIEIVAASGPTLAHWVMLDPEALAGCTILLAADDMFTGEYVRECLCGSGARVIGPARTVRQLAELAEVGEEIDCSLISLTLAGQDTTEIVAALHLRPAPVVVILRRGQRVDGRLAALPSLSSPFGGFQAVDEVVVALRQVSNRPGGSSISEPT</sequence>
<gene>
    <name evidence="1" type="ORF">FHS94_003409</name>
</gene>
<protein>
    <recommendedName>
        <fullName evidence="3">Response regulatory domain-containing protein</fullName>
    </recommendedName>
</protein>
<dbReference type="InterPro" id="IPR011006">
    <property type="entry name" value="CheY-like_superfamily"/>
</dbReference>
<evidence type="ECO:0000313" key="2">
    <source>
        <dbReference type="Proteomes" id="UP000546200"/>
    </source>
</evidence>
<dbReference type="SUPFAM" id="SSF52172">
    <property type="entry name" value="CheY-like"/>
    <property type="match status" value="1"/>
</dbReference>
<dbReference type="AlphaFoldDB" id="A0A7W9EXH4"/>
<organism evidence="1 2">
    <name type="scientific">Sphingomonas aerophila</name>
    <dbReference type="NCBI Taxonomy" id="1344948"/>
    <lineage>
        <taxon>Bacteria</taxon>
        <taxon>Pseudomonadati</taxon>
        <taxon>Pseudomonadota</taxon>
        <taxon>Alphaproteobacteria</taxon>
        <taxon>Sphingomonadales</taxon>
        <taxon>Sphingomonadaceae</taxon>
        <taxon>Sphingomonas</taxon>
    </lineage>
</organism>
<dbReference type="Proteomes" id="UP000546200">
    <property type="component" value="Unassembled WGS sequence"/>
</dbReference>
<keyword evidence="2" id="KW-1185">Reference proteome</keyword>
<proteinExistence type="predicted"/>
<dbReference type="RefSeq" id="WP_184059899.1">
    <property type="nucleotide sequence ID" value="NZ_JACIJK010000011.1"/>
</dbReference>
<dbReference type="Gene3D" id="3.40.50.2300">
    <property type="match status" value="1"/>
</dbReference>
<reference evidence="1 2" key="1">
    <citation type="submission" date="2020-08" db="EMBL/GenBank/DDBJ databases">
        <title>Genomic Encyclopedia of Type Strains, Phase IV (KMG-IV): sequencing the most valuable type-strain genomes for metagenomic binning, comparative biology and taxonomic classification.</title>
        <authorList>
            <person name="Goeker M."/>
        </authorList>
    </citation>
    <scope>NUCLEOTIDE SEQUENCE [LARGE SCALE GENOMIC DNA]</scope>
    <source>
        <strain evidence="1 2">DSM 100044</strain>
    </source>
</reference>
<comment type="caution">
    <text evidence="1">The sequence shown here is derived from an EMBL/GenBank/DDBJ whole genome shotgun (WGS) entry which is preliminary data.</text>
</comment>
<dbReference type="EMBL" id="JACIJK010000011">
    <property type="protein sequence ID" value="MBB5716543.1"/>
    <property type="molecule type" value="Genomic_DNA"/>
</dbReference>
<name>A0A7W9EXH4_9SPHN</name>
<evidence type="ECO:0000313" key="1">
    <source>
        <dbReference type="EMBL" id="MBB5716543.1"/>
    </source>
</evidence>
<evidence type="ECO:0008006" key="3">
    <source>
        <dbReference type="Google" id="ProtNLM"/>
    </source>
</evidence>